<evidence type="ECO:0000256" key="2">
    <source>
        <dbReference type="ARBA" id="ARBA00001954"/>
    </source>
</evidence>
<dbReference type="SUPFAM" id="SSF51182">
    <property type="entry name" value="RmlC-like cupins"/>
    <property type="match status" value="1"/>
</dbReference>
<evidence type="ECO:0000256" key="11">
    <source>
        <dbReference type="ARBA" id="ARBA00023242"/>
    </source>
</evidence>
<keyword evidence="14" id="KW-0812">Transmembrane</keyword>
<comment type="caution">
    <text evidence="16">The sequence shown here is derived from an EMBL/GenBank/DDBJ whole genome shotgun (WGS) entry which is preliminary data.</text>
</comment>
<feature type="region of interest" description="Disordered" evidence="13">
    <location>
        <begin position="352"/>
        <end position="382"/>
    </location>
</feature>
<evidence type="ECO:0000256" key="9">
    <source>
        <dbReference type="ARBA" id="ARBA00023004"/>
    </source>
</evidence>
<dbReference type="Proteomes" id="UP000823674">
    <property type="component" value="Chromosome A01"/>
</dbReference>
<name>A0ABQ7NWB5_BRACM</name>
<evidence type="ECO:0000256" key="7">
    <source>
        <dbReference type="ARBA" id="ARBA00022964"/>
    </source>
</evidence>
<keyword evidence="6" id="KW-0479">Metal-binding</keyword>
<dbReference type="EC" id="1.13.11.54" evidence="12"/>
<keyword evidence="17" id="KW-1185">Reference proteome</keyword>
<keyword evidence="8" id="KW-0560">Oxidoreductase</keyword>
<dbReference type="SMART" id="SM00979">
    <property type="entry name" value="TIFY"/>
    <property type="match status" value="1"/>
</dbReference>
<evidence type="ECO:0000256" key="6">
    <source>
        <dbReference type="ARBA" id="ARBA00022723"/>
    </source>
</evidence>
<feature type="non-terminal residue" evidence="16">
    <location>
        <position position="1"/>
    </location>
</feature>
<feature type="transmembrane region" description="Helical" evidence="14">
    <location>
        <begin position="34"/>
        <end position="52"/>
    </location>
</feature>
<proteinExistence type="inferred from homology"/>
<dbReference type="PROSITE" id="PS51320">
    <property type="entry name" value="TIFY"/>
    <property type="match status" value="1"/>
</dbReference>
<protein>
    <recommendedName>
        <fullName evidence="12">acireductone dioxygenase (Fe(2+)-requiring)</fullName>
        <ecNumber evidence="12">1.13.11.54</ecNumber>
    </recommendedName>
</protein>
<dbReference type="CDD" id="cd02232">
    <property type="entry name" value="cupin_ARD"/>
    <property type="match status" value="1"/>
</dbReference>
<evidence type="ECO:0000256" key="5">
    <source>
        <dbReference type="ARBA" id="ARBA00022605"/>
    </source>
</evidence>
<keyword evidence="4" id="KW-0533">Nickel</keyword>
<keyword evidence="14" id="KW-0472">Membrane</keyword>
<evidence type="ECO:0000313" key="17">
    <source>
        <dbReference type="Proteomes" id="UP000823674"/>
    </source>
</evidence>
<keyword evidence="10" id="KW-0486">Methionine biosynthesis</keyword>
<evidence type="ECO:0000256" key="14">
    <source>
        <dbReference type="SAM" id="Phobius"/>
    </source>
</evidence>
<reference evidence="16 17" key="1">
    <citation type="submission" date="2021-03" db="EMBL/GenBank/DDBJ databases">
        <authorList>
            <person name="King G.J."/>
            <person name="Bancroft I."/>
            <person name="Baten A."/>
            <person name="Bloomfield J."/>
            <person name="Borpatragohain P."/>
            <person name="He Z."/>
            <person name="Irish N."/>
            <person name="Irwin J."/>
            <person name="Liu K."/>
            <person name="Mauleon R.P."/>
            <person name="Moore J."/>
            <person name="Morris R."/>
            <person name="Ostergaard L."/>
            <person name="Wang B."/>
            <person name="Wells R."/>
        </authorList>
    </citation>
    <scope>NUCLEOTIDE SEQUENCE [LARGE SCALE GENOMIC DNA]</scope>
    <source>
        <strain evidence="16">R-o-18</strain>
        <tissue evidence="16">Leaf</tissue>
    </source>
</reference>
<dbReference type="Pfam" id="PF03079">
    <property type="entry name" value="ARD"/>
    <property type="match status" value="1"/>
</dbReference>
<feature type="region of interest" description="Disordered" evidence="13">
    <location>
        <begin position="156"/>
        <end position="199"/>
    </location>
</feature>
<feature type="compositionally biased region" description="Basic residues" evidence="13">
    <location>
        <begin position="320"/>
        <end position="329"/>
    </location>
</feature>
<feature type="domain" description="Tify" evidence="15">
    <location>
        <begin position="222"/>
        <end position="257"/>
    </location>
</feature>
<evidence type="ECO:0000256" key="13">
    <source>
        <dbReference type="SAM" id="MobiDB-lite"/>
    </source>
</evidence>
<keyword evidence="14" id="KW-1133">Transmembrane helix</keyword>
<comment type="catalytic activity">
    <reaction evidence="1">
        <text>1,2-dihydroxy-5-(methylsulfanyl)pent-1-en-3-one + O2 = 4-methylsulfanyl-2-oxobutanoate + formate + 2 H(+)</text>
        <dbReference type="Rhea" id="RHEA:24504"/>
        <dbReference type="ChEBI" id="CHEBI:15378"/>
        <dbReference type="ChEBI" id="CHEBI:15379"/>
        <dbReference type="ChEBI" id="CHEBI:15740"/>
        <dbReference type="ChEBI" id="CHEBI:16723"/>
        <dbReference type="ChEBI" id="CHEBI:49252"/>
        <dbReference type="EC" id="1.13.11.54"/>
    </reaction>
</comment>
<evidence type="ECO:0000256" key="1">
    <source>
        <dbReference type="ARBA" id="ARBA00000428"/>
    </source>
</evidence>
<feature type="compositionally biased region" description="Polar residues" evidence="13">
    <location>
        <begin position="158"/>
        <end position="167"/>
    </location>
</feature>
<feature type="compositionally biased region" description="Polar residues" evidence="13">
    <location>
        <begin position="352"/>
        <end position="380"/>
    </location>
</feature>
<keyword evidence="3" id="KW-0963">Cytoplasm</keyword>
<evidence type="ECO:0000256" key="12">
    <source>
        <dbReference type="ARBA" id="ARBA00039005"/>
    </source>
</evidence>
<feature type="compositionally biased region" description="Basic and acidic residues" evidence="13">
    <location>
        <begin position="291"/>
        <end position="300"/>
    </location>
</feature>
<dbReference type="InterPro" id="IPR014710">
    <property type="entry name" value="RmlC-like_jellyroll"/>
</dbReference>
<dbReference type="EMBL" id="JADBGQ010000001">
    <property type="protein sequence ID" value="KAG5415158.1"/>
    <property type="molecule type" value="Genomic_DNA"/>
</dbReference>
<keyword evidence="7" id="KW-0223">Dioxygenase</keyword>
<dbReference type="InterPro" id="IPR004313">
    <property type="entry name" value="ARD"/>
</dbReference>
<dbReference type="Pfam" id="PF06200">
    <property type="entry name" value="tify"/>
    <property type="match status" value="1"/>
</dbReference>
<feature type="region of interest" description="Disordered" evidence="13">
    <location>
        <begin position="291"/>
        <end position="338"/>
    </location>
</feature>
<evidence type="ECO:0000256" key="4">
    <source>
        <dbReference type="ARBA" id="ARBA00022596"/>
    </source>
</evidence>
<dbReference type="Pfam" id="PF09425">
    <property type="entry name" value="Jas_motif"/>
    <property type="match status" value="1"/>
</dbReference>
<dbReference type="InterPro" id="IPR010399">
    <property type="entry name" value="Tify_dom"/>
</dbReference>
<dbReference type="Gene3D" id="2.60.120.10">
    <property type="entry name" value="Jelly Rolls"/>
    <property type="match status" value="1"/>
</dbReference>
<dbReference type="HAMAP" id="MF_03154">
    <property type="entry name" value="Salvage_MtnD_euk"/>
    <property type="match status" value="1"/>
</dbReference>
<evidence type="ECO:0000259" key="15">
    <source>
        <dbReference type="PROSITE" id="PS51320"/>
    </source>
</evidence>
<evidence type="ECO:0000256" key="10">
    <source>
        <dbReference type="ARBA" id="ARBA00023167"/>
    </source>
</evidence>
<dbReference type="InterPro" id="IPR018467">
    <property type="entry name" value="CCT_CS"/>
</dbReference>
<keyword evidence="5" id="KW-0028">Amino-acid biosynthesis</keyword>
<keyword evidence="11" id="KW-0539">Nucleus</keyword>
<organism evidence="16 17">
    <name type="scientific">Brassica rapa subsp. trilocularis</name>
    <dbReference type="NCBI Taxonomy" id="1813537"/>
    <lineage>
        <taxon>Eukaryota</taxon>
        <taxon>Viridiplantae</taxon>
        <taxon>Streptophyta</taxon>
        <taxon>Embryophyta</taxon>
        <taxon>Tracheophyta</taxon>
        <taxon>Spermatophyta</taxon>
        <taxon>Magnoliopsida</taxon>
        <taxon>eudicotyledons</taxon>
        <taxon>Gunneridae</taxon>
        <taxon>Pentapetalae</taxon>
        <taxon>rosids</taxon>
        <taxon>malvids</taxon>
        <taxon>Brassicales</taxon>
        <taxon>Brassicaceae</taxon>
        <taxon>Brassiceae</taxon>
        <taxon>Brassica</taxon>
    </lineage>
</organism>
<keyword evidence="9" id="KW-0408">Iron</keyword>
<dbReference type="PANTHER" id="PTHR23418:SF0">
    <property type="entry name" value="ACIREDUCTONE DIOXYGENASE"/>
    <property type="match status" value="1"/>
</dbReference>
<evidence type="ECO:0000256" key="3">
    <source>
        <dbReference type="ARBA" id="ARBA00022490"/>
    </source>
</evidence>
<sequence length="615" mass="69514">YREKIQIRRGSLGSFANHSPKLEAHRLTIRPSSLFFLFLLSLSLSHALSIIYTKNASALSVPGGEGGLRRKEMEGGVSSAKSILEKPLKLLTEEDISQLTREDCRKFLKEKGMRRPSWNKSQAIQQVLSLKALFEPGDDSGAGILRKILVSHPPIPSRVTTPSTEPSNDLGACGQIPFQEDDGPCLRRDSPRSPEFSGGSAHYLADKDCHITLSPSRSPAETSALAGQMTIFYSGKVNVYDGVPPEKARSIMHFAANPIDFPDSGVFPSSRMISRPVSKEKMVEHPHYGLEKANASRDSDAEGQANRKVSLQRYREKRNERRRLFKTKKPPGVGSSSLEMYLNRNQPLMNAAAYSQNPSGGTGGEHQSPQNQTRSPNFSVDLNCDLNSEVPCTRRDKKADKEYIHSIRVVSTTKKEQRITMGEAVKDGREEVIQAWYMDDSQDDQRLPHHKDPKEFISLDKLAELGVLSWRLDADNYETDEELKKIRESRGYSYMDFCEVCPEKLPNYEEKVKSFFEEHLHTDEEIRYCVAGSGYFDVRDRNEAWIRVWVKKGGMIVLPAGIYHRFTVDSDNYIKAMRLFVGEPVWTPYNRPHDHLPARKEYVDNFVKKAINASA</sequence>
<dbReference type="InterPro" id="IPR011051">
    <property type="entry name" value="RmlC_Cupin_sf"/>
</dbReference>
<evidence type="ECO:0000256" key="8">
    <source>
        <dbReference type="ARBA" id="ARBA00023002"/>
    </source>
</evidence>
<dbReference type="PANTHER" id="PTHR23418">
    <property type="entry name" value="ACIREDUCTONE DIOXYGENASE"/>
    <property type="match status" value="1"/>
</dbReference>
<accession>A0ABQ7NWB5</accession>
<dbReference type="InterPro" id="IPR027496">
    <property type="entry name" value="ARD_euk"/>
</dbReference>
<evidence type="ECO:0000313" key="16">
    <source>
        <dbReference type="EMBL" id="KAG5415158.1"/>
    </source>
</evidence>
<gene>
    <name evidence="16" type="primary">A01p025140.1_BraROA</name>
    <name evidence="16" type="ORF">IGI04_002725</name>
</gene>
<comment type="cofactor">
    <cofactor evidence="2">
        <name>Fe(2+)</name>
        <dbReference type="ChEBI" id="CHEBI:29033"/>
    </cofactor>
</comment>